<proteinExistence type="predicted"/>
<reference evidence="1" key="1">
    <citation type="submission" date="2021-02" db="EMBL/GenBank/DDBJ databases">
        <authorList>
            <person name="Nowell W R."/>
        </authorList>
    </citation>
    <scope>NUCLEOTIDE SEQUENCE</scope>
</reference>
<dbReference type="InterPro" id="IPR029021">
    <property type="entry name" value="Prot-tyrosine_phosphatase-like"/>
</dbReference>
<dbReference type="Proteomes" id="UP000663887">
    <property type="component" value="Unassembled WGS sequence"/>
</dbReference>
<dbReference type="Gene3D" id="3.90.190.10">
    <property type="entry name" value="Protein tyrosine phosphatase superfamily"/>
    <property type="match status" value="1"/>
</dbReference>
<protein>
    <submittedName>
        <fullName evidence="1">Uncharacterized protein</fullName>
    </submittedName>
</protein>
<feature type="non-terminal residue" evidence="1">
    <location>
        <position position="82"/>
    </location>
</feature>
<accession>A0A816PXM7</accession>
<dbReference type="SUPFAM" id="SSF52799">
    <property type="entry name" value="(Phosphotyrosine protein) phosphatases II"/>
    <property type="match status" value="1"/>
</dbReference>
<gene>
    <name evidence="1" type="ORF">XDN619_LOCUS8913</name>
</gene>
<dbReference type="AlphaFoldDB" id="A0A816PXM7"/>
<dbReference type="EMBL" id="CAJNRG010002992">
    <property type="protein sequence ID" value="CAF2052847.1"/>
    <property type="molecule type" value="Genomic_DNA"/>
</dbReference>
<name>A0A816PXM7_9BILA</name>
<comment type="caution">
    <text evidence="1">The sequence shown here is derived from an EMBL/GenBank/DDBJ whole genome shotgun (WGS) entry which is preliminary data.</text>
</comment>
<evidence type="ECO:0000313" key="1">
    <source>
        <dbReference type="EMBL" id="CAF2052847.1"/>
    </source>
</evidence>
<evidence type="ECO:0000313" key="2">
    <source>
        <dbReference type="Proteomes" id="UP000663887"/>
    </source>
</evidence>
<sequence>MQATSEEIDYLKRLHELRSKKRLSETKRTGFRLPSMIIDDFLYHGDLGHAQNVKQLKEFDIRHIISVYDLSLKKEIGDHFDV</sequence>
<organism evidence="1 2">
    <name type="scientific">Rotaria magnacalcarata</name>
    <dbReference type="NCBI Taxonomy" id="392030"/>
    <lineage>
        <taxon>Eukaryota</taxon>
        <taxon>Metazoa</taxon>
        <taxon>Spiralia</taxon>
        <taxon>Gnathifera</taxon>
        <taxon>Rotifera</taxon>
        <taxon>Eurotatoria</taxon>
        <taxon>Bdelloidea</taxon>
        <taxon>Philodinida</taxon>
        <taxon>Philodinidae</taxon>
        <taxon>Rotaria</taxon>
    </lineage>
</organism>